<feature type="signal peptide" evidence="1">
    <location>
        <begin position="1"/>
        <end position="26"/>
    </location>
</feature>
<feature type="chain" id="PRO_5001647970" evidence="1">
    <location>
        <begin position="27"/>
        <end position="95"/>
    </location>
</feature>
<keyword evidence="3" id="KW-1185">Reference proteome</keyword>
<name>A0A067Q7K4_9AGAM</name>
<protein>
    <submittedName>
        <fullName evidence="2">Uncharacterized protein</fullName>
    </submittedName>
</protein>
<dbReference type="EMBL" id="KL197710">
    <property type="protein sequence ID" value="KDQ62924.1"/>
    <property type="molecule type" value="Genomic_DNA"/>
</dbReference>
<evidence type="ECO:0000313" key="2">
    <source>
        <dbReference type="EMBL" id="KDQ62924.1"/>
    </source>
</evidence>
<dbReference type="AlphaFoldDB" id="A0A067Q7K4"/>
<accession>A0A067Q7K4</accession>
<gene>
    <name evidence="2" type="ORF">JAAARDRAFT_28893</name>
</gene>
<reference evidence="3" key="1">
    <citation type="journal article" date="2014" name="Proc. Natl. Acad. Sci. U.S.A.">
        <title>Extensive sampling of basidiomycete genomes demonstrates inadequacy of the white-rot/brown-rot paradigm for wood decay fungi.</title>
        <authorList>
            <person name="Riley R."/>
            <person name="Salamov A.A."/>
            <person name="Brown D.W."/>
            <person name="Nagy L.G."/>
            <person name="Floudas D."/>
            <person name="Held B.W."/>
            <person name="Levasseur A."/>
            <person name="Lombard V."/>
            <person name="Morin E."/>
            <person name="Otillar R."/>
            <person name="Lindquist E.A."/>
            <person name="Sun H."/>
            <person name="LaButti K.M."/>
            <person name="Schmutz J."/>
            <person name="Jabbour D."/>
            <person name="Luo H."/>
            <person name="Baker S.E."/>
            <person name="Pisabarro A.G."/>
            <person name="Walton J.D."/>
            <person name="Blanchette R.A."/>
            <person name="Henrissat B."/>
            <person name="Martin F."/>
            <person name="Cullen D."/>
            <person name="Hibbett D.S."/>
            <person name="Grigoriev I.V."/>
        </authorList>
    </citation>
    <scope>NUCLEOTIDE SEQUENCE [LARGE SCALE GENOMIC DNA]</scope>
    <source>
        <strain evidence="3">MUCL 33604</strain>
    </source>
</reference>
<dbReference type="InParanoid" id="A0A067Q7K4"/>
<evidence type="ECO:0000313" key="3">
    <source>
        <dbReference type="Proteomes" id="UP000027265"/>
    </source>
</evidence>
<organism evidence="2 3">
    <name type="scientific">Jaapia argillacea MUCL 33604</name>
    <dbReference type="NCBI Taxonomy" id="933084"/>
    <lineage>
        <taxon>Eukaryota</taxon>
        <taxon>Fungi</taxon>
        <taxon>Dikarya</taxon>
        <taxon>Basidiomycota</taxon>
        <taxon>Agaricomycotina</taxon>
        <taxon>Agaricomycetes</taxon>
        <taxon>Agaricomycetidae</taxon>
        <taxon>Jaapiales</taxon>
        <taxon>Jaapiaceae</taxon>
        <taxon>Jaapia</taxon>
    </lineage>
</organism>
<proteinExistence type="predicted"/>
<evidence type="ECO:0000256" key="1">
    <source>
        <dbReference type="SAM" id="SignalP"/>
    </source>
</evidence>
<sequence length="95" mass="10887">MGLVTWYIWMASRWALSELFLDVASSWTISWTPLHPAPRNCIPWQYMQDGTHCGDPLHLAIGHITPSSTSLLALAFFRLGLAVYDPEKMRPLWFP</sequence>
<dbReference type="HOGENOM" id="CLU_2373083_0_0_1"/>
<keyword evidence="1" id="KW-0732">Signal</keyword>
<dbReference type="Proteomes" id="UP000027265">
    <property type="component" value="Unassembled WGS sequence"/>
</dbReference>